<dbReference type="Proteomes" id="UP000664417">
    <property type="component" value="Unassembled WGS sequence"/>
</dbReference>
<evidence type="ECO:0000313" key="2">
    <source>
        <dbReference type="Proteomes" id="UP000664417"/>
    </source>
</evidence>
<gene>
    <name evidence="1" type="ORF">J3U88_30355</name>
</gene>
<sequence length="326" mass="36502">MFCLLLMSLWMGEFSFSYDQMSDGFRAKVFQVGDHYVVVGKKGHELYRLNQTGQTTHAYTRSGQGPKELFYPWILGVHADKVLCVSNRKQVLAFNADLVPDDRAVPALPADLAAGAMVYGINAGPDTIWLLHTAFSNQNHLVTEMVLTDGAWRQTAAYLQRPPAETGLSHMEQKARRLMVTSHNGHIFKTRVTGSQADDTYQVSVYNRASLPRGEEVMVLVGDISEPAPIKGGVTLMSEQTLKTQTGYTVLFRAKNDDLNGEPFALFADHFDHQGTFIQRRKLPNEVYPCINGPEIFELVEDAEGDRFLKRSQDKFLQPERRGSGS</sequence>
<comment type="caution">
    <text evidence="1">The sequence shown here is derived from an EMBL/GenBank/DDBJ whole genome shotgun (WGS) entry which is preliminary data.</text>
</comment>
<name>A0A8J7QQX2_9BACT</name>
<dbReference type="EMBL" id="JAFREP010000043">
    <property type="protein sequence ID" value="MBO1322808.1"/>
    <property type="molecule type" value="Genomic_DNA"/>
</dbReference>
<organism evidence="1 2">
    <name type="scientific">Acanthopleuribacter pedis</name>
    <dbReference type="NCBI Taxonomy" id="442870"/>
    <lineage>
        <taxon>Bacteria</taxon>
        <taxon>Pseudomonadati</taxon>
        <taxon>Acidobacteriota</taxon>
        <taxon>Holophagae</taxon>
        <taxon>Acanthopleuribacterales</taxon>
        <taxon>Acanthopleuribacteraceae</taxon>
        <taxon>Acanthopleuribacter</taxon>
    </lineage>
</organism>
<protein>
    <submittedName>
        <fullName evidence="1">Uncharacterized protein</fullName>
    </submittedName>
</protein>
<reference evidence="1" key="1">
    <citation type="submission" date="2021-03" db="EMBL/GenBank/DDBJ databases">
        <authorList>
            <person name="Wang G."/>
        </authorList>
    </citation>
    <scope>NUCLEOTIDE SEQUENCE</scope>
    <source>
        <strain evidence="1">KCTC 12899</strain>
    </source>
</reference>
<dbReference type="AlphaFoldDB" id="A0A8J7QQX2"/>
<accession>A0A8J7QQX2</accession>
<dbReference type="RefSeq" id="WP_207862779.1">
    <property type="nucleotide sequence ID" value="NZ_JAFREP010000043.1"/>
</dbReference>
<evidence type="ECO:0000313" key="1">
    <source>
        <dbReference type="EMBL" id="MBO1322808.1"/>
    </source>
</evidence>
<keyword evidence="2" id="KW-1185">Reference proteome</keyword>
<proteinExistence type="predicted"/>